<dbReference type="InterPro" id="IPR017896">
    <property type="entry name" value="4Fe4S_Fe-S-bd"/>
</dbReference>
<comment type="catalytic activity">
    <reaction evidence="9">
        <text>glycyl-[protein] + reduced [flavodoxin] + S-adenosyl-L-methionine = glycin-2-yl radical-[protein] + semiquinone [flavodoxin] + 5'-deoxyadenosine + L-methionine + H(+)</text>
        <dbReference type="Rhea" id="RHEA:61976"/>
        <dbReference type="Rhea" id="RHEA-COMP:10622"/>
        <dbReference type="Rhea" id="RHEA-COMP:14480"/>
        <dbReference type="Rhea" id="RHEA-COMP:15993"/>
        <dbReference type="Rhea" id="RHEA-COMP:15994"/>
        <dbReference type="ChEBI" id="CHEBI:15378"/>
        <dbReference type="ChEBI" id="CHEBI:17319"/>
        <dbReference type="ChEBI" id="CHEBI:29947"/>
        <dbReference type="ChEBI" id="CHEBI:32722"/>
        <dbReference type="ChEBI" id="CHEBI:57618"/>
        <dbReference type="ChEBI" id="CHEBI:57844"/>
        <dbReference type="ChEBI" id="CHEBI:59789"/>
        <dbReference type="ChEBI" id="CHEBI:140311"/>
    </reaction>
</comment>
<keyword evidence="6" id="KW-0560">Oxidoreductase</keyword>
<accession>A0ABT1RT41</accession>
<dbReference type="Proteomes" id="UP001524502">
    <property type="component" value="Unassembled WGS sequence"/>
</dbReference>
<gene>
    <name evidence="12" type="ORF">NE619_16280</name>
</gene>
<sequence length="322" mass="36028">MAREGIIFNIQRYTIHDGPGIRTELFLKGCPLTCRWCGNPESQSQGIVPGVYTAKCIGKDKCGFCETACAEAGSLVFEENKLVSIDRKRCINCMKCADQCPADAIKQWGRKMTAEEAMEVIRRDKAYYQSSQGGVTVSGGEPLTQSEFTADLFERCQKEGIHTCLESTFCTDWSLIERVVPYADLLITDIKHMDPEAHRKHTGVSNERILENLKRLSKLGKEMIVRIPVIPGVNDDMENMRATCDFIIRDLGNRVSQLQLLSFMRLGEEKYASLGRPYPMGDVNLDRKQFNKHIQTLANYFNGRGVSCTAGTTAGEDGGMKE</sequence>
<comment type="caution">
    <text evidence="12">The sequence shown here is derived from an EMBL/GenBank/DDBJ whole genome shotgun (WGS) entry which is preliminary data.</text>
</comment>
<keyword evidence="4" id="KW-0949">S-adenosyl-L-methionine</keyword>
<keyword evidence="13" id="KW-1185">Reference proteome</keyword>
<dbReference type="SUPFAM" id="SSF102114">
    <property type="entry name" value="Radical SAM enzymes"/>
    <property type="match status" value="1"/>
</dbReference>
<dbReference type="SFLD" id="SFLDG01118">
    <property type="entry name" value="activating_enzymes__group_2"/>
    <property type="match status" value="1"/>
</dbReference>
<dbReference type="PROSITE" id="PS51918">
    <property type="entry name" value="RADICAL_SAM"/>
    <property type="match status" value="1"/>
</dbReference>
<proteinExistence type="inferred from homology"/>
<dbReference type="Pfam" id="PF00037">
    <property type="entry name" value="Fer4"/>
    <property type="match status" value="1"/>
</dbReference>
<keyword evidence="5" id="KW-0479">Metal-binding</keyword>
<dbReference type="PANTHER" id="PTHR30352">
    <property type="entry name" value="PYRUVATE FORMATE-LYASE-ACTIVATING ENZYME"/>
    <property type="match status" value="1"/>
</dbReference>
<reference evidence="12 13" key="1">
    <citation type="submission" date="2022-06" db="EMBL/GenBank/DDBJ databases">
        <title>Isolation of gut microbiota from human fecal samples.</title>
        <authorList>
            <person name="Pamer E.G."/>
            <person name="Barat B."/>
            <person name="Waligurski E."/>
            <person name="Medina S."/>
            <person name="Paddock L."/>
            <person name="Mostad J."/>
        </authorList>
    </citation>
    <scope>NUCLEOTIDE SEQUENCE [LARGE SCALE GENOMIC DNA]</scope>
    <source>
        <strain evidence="12 13">SL.3.17</strain>
    </source>
</reference>
<dbReference type="Pfam" id="PF04055">
    <property type="entry name" value="Radical_SAM"/>
    <property type="match status" value="1"/>
</dbReference>
<evidence type="ECO:0000259" key="10">
    <source>
        <dbReference type="PROSITE" id="PS51379"/>
    </source>
</evidence>
<dbReference type="CDD" id="cd01335">
    <property type="entry name" value="Radical_SAM"/>
    <property type="match status" value="1"/>
</dbReference>
<comment type="cofactor">
    <cofactor evidence="1">
        <name>[4Fe-4S] cluster</name>
        <dbReference type="ChEBI" id="CHEBI:49883"/>
    </cofactor>
</comment>
<dbReference type="InterPro" id="IPR001989">
    <property type="entry name" value="Radical_activat_CS"/>
</dbReference>
<name>A0ABT1RT41_9FIRM</name>
<evidence type="ECO:0000256" key="5">
    <source>
        <dbReference type="ARBA" id="ARBA00022723"/>
    </source>
</evidence>
<evidence type="ECO:0000313" key="13">
    <source>
        <dbReference type="Proteomes" id="UP001524502"/>
    </source>
</evidence>
<dbReference type="InterPro" id="IPR034457">
    <property type="entry name" value="Organic_radical-activating"/>
</dbReference>
<evidence type="ECO:0000256" key="7">
    <source>
        <dbReference type="ARBA" id="ARBA00023004"/>
    </source>
</evidence>
<evidence type="ECO:0000256" key="1">
    <source>
        <dbReference type="ARBA" id="ARBA00001966"/>
    </source>
</evidence>
<feature type="domain" description="Radical SAM core" evidence="11">
    <location>
        <begin position="16"/>
        <end position="304"/>
    </location>
</feature>
<dbReference type="PROSITE" id="PS01087">
    <property type="entry name" value="RADICAL_ACTIVATING"/>
    <property type="match status" value="1"/>
</dbReference>
<evidence type="ECO:0000256" key="8">
    <source>
        <dbReference type="ARBA" id="ARBA00023014"/>
    </source>
</evidence>
<evidence type="ECO:0000256" key="4">
    <source>
        <dbReference type="ARBA" id="ARBA00022691"/>
    </source>
</evidence>
<dbReference type="Gene3D" id="3.20.20.70">
    <property type="entry name" value="Aldolase class I"/>
    <property type="match status" value="1"/>
</dbReference>
<dbReference type="InterPro" id="IPR040074">
    <property type="entry name" value="BssD/PflA/YjjW"/>
</dbReference>
<dbReference type="EMBL" id="JANFXK010000024">
    <property type="protein sequence ID" value="MCQ4638289.1"/>
    <property type="molecule type" value="Genomic_DNA"/>
</dbReference>
<dbReference type="NCBIfam" id="TIGR02494">
    <property type="entry name" value="PFLE_PFLC"/>
    <property type="match status" value="1"/>
</dbReference>
<keyword evidence="3" id="KW-0004">4Fe-4S</keyword>
<dbReference type="PANTHER" id="PTHR30352:SF4">
    <property type="entry name" value="PYRUVATE FORMATE-LYASE 2-ACTIVATING ENZYME"/>
    <property type="match status" value="1"/>
</dbReference>
<dbReference type="SUPFAM" id="SSF54862">
    <property type="entry name" value="4Fe-4S ferredoxins"/>
    <property type="match status" value="1"/>
</dbReference>
<dbReference type="PROSITE" id="PS00198">
    <property type="entry name" value="4FE4S_FER_1"/>
    <property type="match status" value="1"/>
</dbReference>
<comment type="similarity">
    <text evidence="2">Belongs to the organic radical-activating enzymes family.</text>
</comment>
<evidence type="ECO:0000256" key="6">
    <source>
        <dbReference type="ARBA" id="ARBA00023002"/>
    </source>
</evidence>
<dbReference type="InterPro" id="IPR058240">
    <property type="entry name" value="rSAM_sf"/>
</dbReference>
<dbReference type="InterPro" id="IPR013785">
    <property type="entry name" value="Aldolase_TIM"/>
</dbReference>
<keyword evidence="7" id="KW-0408">Iron</keyword>
<dbReference type="InterPro" id="IPR007197">
    <property type="entry name" value="rSAM"/>
</dbReference>
<evidence type="ECO:0000259" key="11">
    <source>
        <dbReference type="PROSITE" id="PS51918"/>
    </source>
</evidence>
<evidence type="ECO:0000256" key="2">
    <source>
        <dbReference type="ARBA" id="ARBA00009777"/>
    </source>
</evidence>
<feature type="domain" description="4Fe-4S ferredoxin-type" evidence="10">
    <location>
        <begin position="81"/>
        <end position="111"/>
    </location>
</feature>
<dbReference type="SFLD" id="SFLDG01066">
    <property type="entry name" value="organic_radical-activating_enz"/>
    <property type="match status" value="1"/>
</dbReference>
<organism evidence="12 13">
    <name type="scientific">Anaerovorax odorimutans</name>
    <dbReference type="NCBI Taxonomy" id="109327"/>
    <lineage>
        <taxon>Bacteria</taxon>
        <taxon>Bacillati</taxon>
        <taxon>Bacillota</taxon>
        <taxon>Clostridia</taxon>
        <taxon>Peptostreptococcales</taxon>
        <taxon>Anaerovoracaceae</taxon>
        <taxon>Anaerovorax</taxon>
    </lineage>
</organism>
<dbReference type="SFLD" id="SFLDS00029">
    <property type="entry name" value="Radical_SAM"/>
    <property type="match status" value="1"/>
</dbReference>
<keyword evidence="8" id="KW-0411">Iron-sulfur</keyword>
<evidence type="ECO:0000256" key="9">
    <source>
        <dbReference type="ARBA" id="ARBA00047365"/>
    </source>
</evidence>
<dbReference type="RefSeq" id="WP_256133494.1">
    <property type="nucleotide sequence ID" value="NZ_JANFXK010000024.1"/>
</dbReference>
<evidence type="ECO:0000313" key="12">
    <source>
        <dbReference type="EMBL" id="MCQ4638289.1"/>
    </source>
</evidence>
<dbReference type="InterPro" id="IPR017900">
    <property type="entry name" value="4Fe4S_Fe_S_CS"/>
</dbReference>
<evidence type="ECO:0000256" key="3">
    <source>
        <dbReference type="ARBA" id="ARBA00022485"/>
    </source>
</evidence>
<dbReference type="PROSITE" id="PS51379">
    <property type="entry name" value="4FE4S_FER_2"/>
    <property type="match status" value="2"/>
</dbReference>
<feature type="domain" description="4Fe-4S ferredoxin-type" evidence="10">
    <location>
        <begin position="47"/>
        <end position="80"/>
    </location>
</feature>
<dbReference type="PIRSF" id="PIRSF000371">
    <property type="entry name" value="PFL_act_enz"/>
    <property type="match status" value="1"/>
</dbReference>
<dbReference type="InterPro" id="IPR012839">
    <property type="entry name" value="Organic_radical_activase"/>
</dbReference>
<dbReference type="Gene3D" id="3.30.70.20">
    <property type="match status" value="1"/>
</dbReference>
<protein>
    <submittedName>
        <fullName evidence="12">Glycyl-radical enzyme activating protein</fullName>
    </submittedName>
</protein>